<dbReference type="GO" id="GO:0016887">
    <property type="term" value="F:ATP hydrolysis activity"/>
    <property type="evidence" value="ECO:0007669"/>
    <property type="project" value="InterPro"/>
</dbReference>
<keyword evidence="9" id="KW-0472">Membrane</keyword>
<evidence type="ECO:0000313" key="15">
    <source>
        <dbReference type="Proteomes" id="UP000575397"/>
    </source>
</evidence>
<dbReference type="InterPro" id="IPR027417">
    <property type="entry name" value="P-loop_NTPase"/>
</dbReference>
<dbReference type="Proteomes" id="UP000575397">
    <property type="component" value="Unassembled WGS sequence"/>
</dbReference>
<keyword evidence="6" id="KW-0547">Nucleotide-binding</keyword>
<keyword evidence="2" id="KW-0813">Transport</keyword>
<dbReference type="InterPro" id="IPR003593">
    <property type="entry name" value="AAA+_ATPase"/>
</dbReference>
<sequence>MSDVVLAVRGVTKEFSGVKALDDVNLEIRAGEIHCLAGENGCGKSTLIKVISGVHKPDKGEIRIGDQTFKALQPAEAIKAGIQVIYQDFSVFPNLTVMENLAISSEVANRRKLVNWKRFRKLAQEAIHKINFEVDLDAYLGDLSVADKQLVAICRALLQDAKVLIMDEPTTALTNREVEALFQVIRTLQARGIAILFVSHKLDEVFEISERFTILRNGKLIVTANPAELTRAKFANYMTGHDVDESRFEQPEKLGEELLKLENFGLEGAFSEVNLSLHRGEVLGITGLLGSGRRELALSMFGVFPATSGESRIAGKPVKIDSISQAMKYKIAYVPEDRLTEGLMLQQSIADNIVISTIDDLTHWGWLNGSSIKDAVTSSVESLKIATNNPYNPVSTLSGGNQQRVVLAKWLRTKPDILILNGPTVGVDIGSKQEIHSTLLALARQGMGVIVISDDIPELMQISRRILLLREGKIAGEVDPSTTTEQEVSAMVTGKNLTEVEK</sequence>
<dbReference type="PROSITE" id="PS00211">
    <property type="entry name" value="ABC_TRANSPORTER_1"/>
    <property type="match status" value="1"/>
</dbReference>
<dbReference type="InterPro" id="IPR003439">
    <property type="entry name" value="ABC_transporter-like_ATP-bd"/>
</dbReference>
<dbReference type="OrthoDB" id="39350at2"/>
<dbReference type="AlphaFoldDB" id="A0A2J9KN28"/>
<evidence type="ECO:0000256" key="3">
    <source>
        <dbReference type="ARBA" id="ARBA00022475"/>
    </source>
</evidence>
<dbReference type="Proteomes" id="UP000255284">
    <property type="component" value="Unassembled WGS sequence"/>
</dbReference>
<gene>
    <name evidence="13" type="primary">araG</name>
    <name evidence="11" type="ORF">HHJ74_05910</name>
    <name evidence="12" type="ORF">HHJ77_03110</name>
    <name evidence="13" type="ORF">NCTC11819_00973</name>
</gene>
<keyword evidence="3" id="KW-1003">Cell membrane</keyword>
<feature type="domain" description="ABC transporter" evidence="10">
    <location>
        <begin position="253"/>
        <end position="496"/>
    </location>
</feature>
<protein>
    <submittedName>
        <fullName evidence="13">Arabinose import ATP-binding protein AraG</fullName>
        <ecNumber evidence="13">3.6.3.17</ecNumber>
    </submittedName>
    <submittedName>
        <fullName evidence="11">Sugar ABC transporter ATP-binding protein</fullName>
    </submittedName>
</protein>
<comment type="subcellular location">
    <subcellularLocation>
        <location evidence="1">Cell membrane</location>
        <topology evidence="1">Peripheral membrane protein</topology>
    </subcellularLocation>
</comment>
<comment type="caution">
    <text evidence="13">The sequence shown here is derived from an EMBL/GenBank/DDBJ whole genome shotgun (WGS) entry which is preliminary data.</text>
</comment>
<dbReference type="InterPro" id="IPR050107">
    <property type="entry name" value="ABC_carbohydrate_import_ATPase"/>
</dbReference>
<dbReference type="EMBL" id="UGGQ01000006">
    <property type="protein sequence ID" value="STO16406.1"/>
    <property type="molecule type" value="Genomic_DNA"/>
</dbReference>
<keyword evidence="8" id="KW-1278">Translocase</keyword>
<dbReference type="Gene3D" id="3.40.50.300">
    <property type="entry name" value="P-loop containing nucleotide triphosphate hydrolases"/>
    <property type="match status" value="2"/>
</dbReference>
<dbReference type="PANTHER" id="PTHR43790">
    <property type="entry name" value="CARBOHYDRATE TRANSPORT ATP-BINDING PROTEIN MG119-RELATED"/>
    <property type="match status" value="1"/>
</dbReference>
<dbReference type="GeneID" id="61168950"/>
<evidence type="ECO:0000256" key="6">
    <source>
        <dbReference type="ARBA" id="ARBA00022741"/>
    </source>
</evidence>
<evidence type="ECO:0000256" key="8">
    <source>
        <dbReference type="ARBA" id="ARBA00022967"/>
    </source>
</evidence>
<evidence type="ECO:0000313" key="16">
    <source>
        <dbReference type="Proteomes" id="UP000582487"/>
    </source>
</evidence>
<reference evidence="13 14" key="1">
    <citation type="submission" date="2018-06" db="EMBL/GenBank/DDBJ databases">
        <authorList>
            <consortium name="Pathogen Informatics"/>
            <person name="Doyle S."/>
        </authorList>
    </citation>
    <scope>NUCLEOTIDE SEQUENCE [LARGE SCALE GENOMIC DNA]</scope>
    <source>
        <strain evidence="13 14">NCTC11819</strain>
    </source>
</reference>
<dbReference type="PANTHER" id="PTHR43790:SF1">
    <property type="entry name" value="XYLOSE IMPORT ATP-BINDING PROTEIN XYLG"/>
    <property type="match status" value="1"/>
</dbReference>
<dbReference type="GO" id="GO:0005524">
    <property type="term" value="F:ATP binding"/>
    <property type="evidence" value="ECO:0007669"/>
    <property type="project" value="UniProtKB-KW"/>
</dbReference>
<dbReference type="EC" id="3.6.3.17" evidence="13"/>
<keyword evidence="4" id="KW-0762">Sugar transport</keyword>
<dbReference type="Proteomes" id="UP000582487">
    <property type="component" value="Unassembled WGS sequence"/>
</dbReference>
<evidence type="ECO:0000313" key="11">
    <source>
        <dbReference type="EMBL" id="NMW93232.1"/>
    </source>
</evidence>
<dbReference type="InterPro" id="IPR017871">
    <property type="entry name" value="ABC_transporter-like_CS"/>
</dbReference>
<proteinExistence type="predicted"/>
<evidence type="ECO:0000256" key="1">
    <source>
        <dbReference type="ARBA" id="ARBA00004202"/>
    </source>
</evidence>
<keyword evidence="7 13" id="KW-0067">ATP-binding</keyword>
<evidence type="ECO:0000256" key="7">
    <source>
        <dbReference type="ARBA" id="ARBA00022840"/>
    </source>
</evidence>
<evidence type="ECO:0000256" key="2">
    <source>
        <dbReference type="ARBA" id="ARBA00022448"/>
    </source>
</evidence>
<evidence type="ECO:0000313" key="14">
    <source>
        <dbReference type="Proteomes" id="UP000255284"/>
    </source>
</evidence>
<dbReference type="CDD" id="cd03215">
    <property type="entry name" value="ABC_Carb_Monos_II"/>
    <property type="match status" value="1"/>
</dbReference>
<accession>A0A2J9KN28</accession>
<organism evidence="13 14">
    <name type="scientific">Mobiluncus mulieris</name>
    <dbReference type="NCBI Taxonomy" id="2052"/>
    <lineage>
        <taxon>Bacteria</taxon>
        <taxon>Bacillati</taxon>
        <taxon>Actinomycetota</taxon>
        <taxon>Actinomycetes</taxon>
        <taxon>Actinomycetales</taxon>
        <taxon>Actinomycetaceae</taxon>
        <taxon>Mobiluncus</taxon>
    </lineage>
</organism>
<dbReference type="EMBL" id="JABCUV010000005">
    <property type="protein sequence ID" value="NMW93232.1"/>
    <property type="molecule type" value="Genomic_DNA"/>
</dbReference>
<dbReference type="PROSITE" id="PS50893">
    <property type="entry name" value="ABC_TRANSPORTER_2"/>
    <property type="match status" value="2"/>
</dbReference>
<dbReference type="Pfam" id="PF00005">
    <property type="entry name" value="ABC_tran"/>
    <property type="match status" value="2"/>
</dbReference>
<evidence type="ECO:0000256" key="9">
    <source>
        <dbReference type="ARBA" id="ARBA00023136"/>
    </source>
</evidence>
<evidence type="ECO:0000313" key="12">
    <source>
        <dbReference type="EMBL" id="NMX02948.1"/>
    </source>
</evidence>
<dbReference type="EMBL" id="JABCUS010000005">
    <property type="protein sequence ID" value="NMX02948.1"/>
    <property type="molecule type" value="Genomic_DNA"/>
</dbReference>
<dbReference type="FunFam" id="3.40.50.300:FF:000127">
    <property type="entry name" value="Ribose import ATP-binding protein RbsA"/>
    <property type="match status" value="1"/>
</dbReference>
<dbReference type="GO" id="GO:0005886">
    <property type="term" value="C:plasma membrane"/>
    <property type="evidence" value="ECO:0007669"/>
    <property type="project" value="UniProtKB-SubCell"/>
</dbReference>
<reference evidence="15 16" key="2">
    <citation type="submission" date="2020-04" db="EMBL/GenBank/DDBJ databases">
        <title>Antimicrobial susceptibility and clonality of vaginal-derived multi-drug resistant Mobiluncus isolates in China.</title>
        <authorList>
            <person name="Zhang X."/>
        </authorList>
    </citation>
    <scope>NUCLEOTIDE SEQUENCE [LARGE SCALE GENOMIC DNA]</scope>
    <source>
        <strain evidence="12 15">12</strain>
        <strain evidence="11 16">7</strain>
    </source>
</reference>
<dbReference type="RefSeq" id="WP_004013641.1">
    <property type="nucleotide sequence ID" value="NZ_CAMPUA010000001.1"/>
</dbReference>
<feature type="domain" description="ABC transporter" evidence="10">
    <location>
        <begin position="6"/>
        <end position="242"/>
    </location>
</feature>
<dbReference type="SUPFAM" id="SSF52540">
    <property type="entry name" value="P-loop containing nucleoside triphosphate hydrolases"/>
    <property type="match status" value="2"/>
</dbReference>
<evidence type="ECO:0000259" key="10">
    <source>
        <dbReference type="PROSITE" id="PS50893"/>
    </source>
</evidence>
<evidence type="ECO:0000256" key="4">
    <source>
        <dbReference type="ARBA" id="ARBA00022597"/>
    </source>
</evidence>
<name>A0A2J9KN28_9ACTO</name>
<evidence type="ECO:0000256" key="5">
    <source>
        <dbReference type="ARBA" id="ARBA00022737"/>
    </source>
</evidence>
<dbReference type="CDD" id="cd03216">
    <property type="entry name" value="ABC_Carb_Monos_I"/>
    <property type="match status" value="1"/>
</dbReference>
<keyword evidence="13" id="KW-0378">Hydrolase</keyword>
<evidence type="ECO:0000313" key="13">
    <source>
        <dbReference type="EMBL" id="STO16406.1"/>
    </source>
</evidence>
<dbReference type="SMART" id="SM00382">
    <property type="entry name" value="AAA"/>
    <property type="match status" value="2"/>
</dbReference>
<keyword evidence="5" id="KW-0677">Repeat</keyword>